<organism evidence="1 3">
    <name type="scientific">Pseudomonas syringae pv. helianthi</name>
    <dbReference type="NCBI Taxonomy" id="251654"/>
    <lineage>
        <taxon>Bacteria</taxon>
        <taxon>Pseudomonadati</taxon>
        <taxon>Pseudomonadota</taxon>
        <taxon>Gammaproteobacteria</taxon>
        <taxon>Pseudomonadales</taxon>
        <taxon>Pseudomonadaceae</taxon>
        <taxon>Pseudomonas</taxon>
    </lineage>
</organism>
<evidence type="ECO:0000313" key="1">
    <source>
        <dbReference type="EMBL" id="KPX46943.1"/>
    </source>
</evidence>
<dbReference type="EMBL" id="LJQM01000080">
    <property type="protein sequence ID" value="KPX46943.1"/>
    <property type="molecule type" value="Genomic_DNA"/>
</dbReference>
<comment type="caution">
    <text evidence="1">The sequence shown here is derived from an EMBL/GenBank/DDBJ whole genome shotgun (WGS) entry which is preliminary data.</text>
</comment>
<dbReference type="AlphaFoldDB" id="A0A0N8RNZ2"/>
<dbReference type="RefSeq" id="WP_003407135.1">
    <property type="nucleotide sequence ID" value="NZ_CP092919.1"/>
</dbReference>
<evidence type="ECO:0000313" key="4">
    <source>
        <dbReference type="Proteomes" id="UP000279173"/>
    </source>
</evidence>
<gene>
    <name evidence="1" type="ORF">ALO68_200212</name>
    <name evidence="2" type="ORF">ALP10_00433</name>
</gene>
<protein>
    <submittedName>
        <fullName evidence="1">Plasmid stability protein StbC</fullName>
    </submittedName>
</protein>
<name>A0A0N8RNZ2_9PSED</name>
<reference evidence="2 4" key="2">
    <citation type="submission" date="2018-08" db="EMBL/GenBank/DDBJ databases">
        <title>Recombination of ecologically and evolutionarily significant loci maintains genetic cohesion in the Pseudomonas syringae species complex.</title>
        <authorList>
            <person name="Dillon M."/>
            <person name="Thakur S."/>
            <person name="Almeida R.N.D."/>
            <person name="Weir B.S."/>
            <person name="Guttman D.S."/>
        </authorList>
    </citation>
    <scope>NUCLEOTIDE SEQUENCE [LARGE SCALE GENOMIC DNA]</scope>
    <source>
        <strain evidence="2 4">ICMP 3263</strain>
    </source>
</reference>
<reference evidence="1 3" key="1">
    <citation type="submission" date="2015-09" db="EMBL/GenBank/DDBJ databases">
        <title>Genome announcement of multiple Pseudomonas syringae strains.</title>
        <authorList>
            <person name="Thakur S."/>
            <person name="Wang P.W."/>
            <person name="Gong Y."/>
            <person name="Weir B.S."/>
            <person name="Guttman D.S."/>
        </authorList>
    </citation>
    <scope>NUCLEOTIDE SEQUENCE [LARGE SCALE GENOMIC DNA]</scope>
    <source>
        <strain evidence="1 3">ICMP4531</strain>
    </source>
</reference>
<dbReference type="Proteomes" id="UP000050557">
    <property type="component" value="Unassembled WGS sequence"/>
</dbReference>
<evidence type="ECO:0000313" key="2">
    <source>
        <dbReference type="EMBL" id="RMV44579.1"/>
    </source>
</evidence>
<dbReference type="EMBL" id="RBUT01000154">
    <property type="protein sequence ID" value="RMV44579.1"/>
    <property type="molecule type" value="Genomic_DNA"/>
</dbReference>
<sequence length="89" mass="9979">MAAKKPPHPLQASEIERFERNLANWVKLDPADAIYHRFQGMLESQIATLQICQVITRHGAVKLLMRMGEARLENEATNAADKGVGLRLV</sequence>
<proteinExistence type="predicted"/>
<dbReference type="PATRIC" id="fig|251654.3.peg.5081"/>
<dbReference type="Proteomes" id="UP000279173">
    <property type="component" value="Unassembled WGS sequence"/>
</dbReference>
<evidence type="ECO:0000313" key="3">
    <source>
        <dbReference type="Proteomes" id="UP000050557"/>
    </source>
</evidence>
<accession>A0A0N8RNZ2</accession>